<dbReference type="RefSeq" id="WP_101249290.1">
    <property type="nucleotide sequence ID" value="NZ_PIUM01000003.1"/>
</dbReference>
<dbReference type="Proteomes" id="UP000233293">
    <property type="component" value="Unassembled WGS sequence"/>
</dbReference>
<name>A0A2N3PZB1_9PROT</name>
<accession>A0A2N3PZB1</accession>
<protein>
    <submittedName>
        <fullName evidence="2">Uncharacterized protein</fullName>
    </submittedName>
</protein>
<sequence>MVDFRNDSPREPRQDIANLLEAIGEAAFPYRELRRTPVGDEAAARWPLIQSLAREVIRPTAVAPDNSAQKSDLAASSPVGEPLPALKGFSDSPLFSSFSRWGKEPTGAEHSKDAQSATLAAELRNLLRKQWEAEREKAANGTGAVSFDEANPCRS</sequence>
<feature type="region of interest" description="Disordered" evidence="1">
    <location>
        <begin position="133"/>
        <end position="155"/>
    </location>
</feature>
<evidence type="ECO:0000313" key="2">
    <source>
        <dbReference type="EMBL" id="PKU25746.1"/>
    </source>
</evidence>
<reference evidence="3" key="1">
    <citation type="submission" date="2017-12" db="EMBL/GenBank/DDBJ databases">
        <title>Draft genome sequence of Telmatospirillum siberiense 26-4b1T, an acidotolerant peatland alphaproteobacterium potentially involved in sulfur cycling.</title>
        <authorList>
            <person name="Hausmann B."/>
            <person name="Pjevac P."/>
            <person name="Schreck K."/>
            <person name="Herbold C.W."/>
            <person name="Daims H."/>
            <person name="Wagner M."/>
            <person name="Pester M."/>
            <person name="Loy A."/>
        </authorList>
    </citation>
    <scope>NUCLEOTIDE SEQUENCE [LARGE SCALE GENOMIC DNA]</scope>
    <source>
        <strain evidence="3">26-4b1</strain>
    </source>
</reference>
<gene>
    <name evidence="2" type="ORF">CWS72_04045</name>
</gene>
<comment type="caution">
    <text evidence="2">The sequence shown here is derived from an EMBL/GenBank/DDBJ whole genome shotgun (WGS) entry which is preliminary data.</text>
</comment>
<evidence type="ECO:0000313" key="3">
    <source>
        <dbReference type="Proteomes" id="UP000233293"/>
    </source>
</evidence>
<proteinExistence type="predicted"/>
<dbReference type="InterPro" id="IPR024487">
    <property type="entry name" value="CBP_BcsR"/>
</dbReference>
<evidence type="ECO:0000256" key="1">
    <source>
        <dbReference type="SAM" id="MobiDB-lite"/>
    </source>
</evidence>
<dbReference type="Pfam" id="PF10945">
    <property type="entry name" value="CBP_BcsR"/>
    <property type="match status" value="1"/>
</dbReference>
<keyword evidence="3" id="KW-1185">Reference proteome</keyword>
<organism evidence="2 3">
    <name type="scientific">Telmatospirillum siberiense</name>
    <dbReference type="NCBI Taxonomy" id="382514"/>
    <lineage>
        <taxon>Bacteria</taxon>
        <taxon>Pseudomonadati</taxon>
        <taxon>Pseudomonadota</taxon>
        <taxon>Alphaproteobacteria</taxon>
        <taxon>Rhodospirillales</taxon>
        <taxon>Rhodospirillaceae</taxon>
        <taxon>Telmatospirillum</taxon>
    </lineage>
</organism>
<dbReference type="EMBL" id="PIUM01000003">
    <property type="protein sequence ID" value="PKU25746.1"/>
    <property type="molecule type" value="Genomic_DNA"/>
</dbReference>
<dbReference type="AlphaFoldDB" id="A0A2N3PZB1"/>